<evidence type="ECO:0000313" key="2">
    <source>
        <dbReference type="EMBL" id="KAK9012957.1"/>
    </source>
</evidence>
<keyword evidence="1" id="KW-0732">Signal</keyword>
<dbReference type="Proteomes" id="UP001396334">
    <property type="component" value="Unassembled WGS sequence"/>
</dbReference>
<reference evidence="2 3" key="1">
    <citation type="journal article" date="2024" name="G3 (Bethesda)">
        <title>Genome assembly of Hibiscus sabdariffa L. provides insights into metabolisms of medicinal natural products.</title>
        <authorList>
            <person name="Kim T."/>
        </authorList>
    </citation>
    <scope>NUCLEOTIDE SEQUENCE [LARGE SCALE GENOMIC DNA]</scope>
    <source>
        <strain evidence="2">TK-2024</strain>
        <tissue evidence="2">Old leaves</tissue>
    </source>
</reference>
<accession>A0ABR2RJ28</accession>
<evidence type="ECO:0000256" key="1">
    <source>
        <dbReference type="SAM" id="SignalP"/>
    </source>
</evidence>
<proteinExistence type="predicted"/>
<dbReference type="PANTHER" id="PTHR33592">
    <property type="entry name" value="TRANSMEMBRANE PROTEIN"/>
    <property type="match status" value="1"/>
</dbReference>
<dbReference type="EMBL" id="JBBPBN010000022">
    <property type="protein sequence ID" value="KAK9012957.1"/>
    <property type="molecule type" value="Genomic_DNA"/>
</dbReference>
<organism evidence="2 3">
    <name type="scientific">Hibiscus sabdariffa</name>
    <name type="common">roselle</name>
    <dbReference type="NCBI Taxonomy" id="183260"/>
    <lineage>
        <taxon>Eukaryota</taxon>
        <taxon>Viridiplantae</taxon>
        <taxon>Streptophyta</taxon>
        <taxon>Embryophyta</taxon>
        <taxon>Tracheophyta</taxon>
        <taxon>Spermatophyta</taxon>
        <taxon>Magnoliopsida</taxon>
        <taxon>eudicotyledons</taxon>
        <taxon>Gunneridae</taxon>
        <taxon>Pentapetalae</taxon>
        <taxon>rosids</taxon>
        <taxon>malvids</taxon>
        <taxon>Malvales</taxon>
        <taxon>Malvaceae</taxon>
        <taxon>Malvoideae</taxon>
        <taxon>Hibiscus</taxon>
    </lineage>
</organism>
<name>A0ABR2RJ28_9ROSI</name>
<protein>
    <submittedName>
        <fullName evidence="2">Uncharacterized protein</fullName>
    </submittedName>
</protein>
<dbReference type="PANTHER" id="PTHR33592:SF3">
    <property type="entry name" value="TRANSMEMBRANE PROTEIN"/>
    <property type="match status" value="1"/>
</dbReference>
<keyword evidence="3" id="KW-1185">Reference proteome</keyword>
<sequence length="95" mass="10058">MSDLRHFLVTATLVFLVSTHPYEASARVVKEGYGHDLVLQSLQRAKPTPPSQPNGCTSIPGTSGPPCIGGRAFAGHVMAPPPLRPDQMIPLNDAA</sequence>
<feature type="signal peptide" evidence="1">
    <location>
        <begin position="1"/>
        <end position="26"/>
    </location>
</feature>
<evidence type="ECO:0000313" key="3">
    <source>
        <dbReference type="Proteomes" id="UP001396334"/>
    </source>
</evidence>
<comment type="caution">
    <text evidence="2">The sequence shown here is derived from an EMBL/GenBank/DDBJ whole genome shotgun (WGS) entry which is preliminary data.</text>
</comment>
<gene>
    <name evidence="2" type="ORF">V6N11_040986</name>
</gene>
<feature type="chain" id="PRO_5046184778" evidence="1">
    <location>
        <begin position="27"/>
        <end position="95"/>
    </location>
</feature>